<accession>A0A2H0YQZ8</accession>
<evidence type="ECO:0000313" key="2">
    <source>
        <dbReference type="Proteomes" id="UP000236845"/>
    </source>
</evidence>
<comment type="caution">
    <text evidence="1">The sequence shown here is derived from an EMBL/GenBank/DDBJ whole genome shotgun (WGS) entry which is preliminary data.</text>
</comment>
<gene>
    <name evidence="1" type="ORF">COT26_01915</name>
</gene>
<organism evidence="1 2">
    <name type="scientific">Candidatus Kerfeldbacteria bacterium CG08_land_8_20_14_0_20_43_14</name>
    <dbReference type="NCBI Taxonomy" id="2014246"/>
    <lineage>
        <taxon>Bacteria</taxon>
        <taxon>Candidatus Kerfeldiibacteriota</taxon>
    </lineage>
</organism>
<reference evidence="2" key="1">
    <citation type="submission" date="2017-09" db="EMBL/GenBank/DDBJ databases">
        <title>Depth-based differentiation of microbial function through sediment-hosted aquifers and enrichment of novel symbionts in the deep terrestrial subsurface.</title>
        <authorList>
            <person name="Probst A.J."/>
            <person name="Ladd B."/>
            <person name="Jarett J.K."/>
            <person name="Geller-Mcgrath D.E."/>
            <person name="Sieber C.M.K."/>
            <person name="Emerson J.B."/>
            <person name="Anantharaman K."/>
            <person name="Thomas B.C."/>
            <person name="Malmstrom R."/>
            <person name="Stieglmeier M."/>
            <person name="Klingl A."/>
            <person name="Woyke T."/>
            <person name="Ryan C.M."/>
            <person name="Banfield J.F."/>
        </authorList>
    </citation>
    <scope>NUCLEOTIDE SEQUENCE [LARGE SCALE GENOMIC DNA]</scope>
</reference>
<protein>
    <submittedName>
        <fullName evidence="1">Uncharacterized protein</fullName>
    </submittedName>
</protein>
<sequence length="60" mass="6892">MHKNELNLNPACIKIGGLNTNIILQKNKALRAFQLFLIALWYKELVLKTLAAYEQRGTFC</sequence>
<evidence type="ECO:0000313" key="1">
    <source>
        <dbReference type="EMBL" id="PIS40699.1"/>
    </source>
</evidence>
<proteinExistence type="predicted"/>
<dbReference type="AlphaFoldDB" id="A0A2H0YQZ8"/>
<name>A0A2H0YQZ8_9BACT</name>
<dbReference type="EMBL" id="PEXW01000041">
    <property type="protein sequence ID" value="PIS40699.1"/>
    <property type="molecule type" value="Genomic_DNA"/>
</dbReference>
<dbReference type="Proteomes" id="UP000236845">
    <property type="component" value="Unassembled WGS sequence"/>
</dbReference>